<keyword evidence="2" id="KW-1185">Reference proteome</keyword>
<gene>
    <name evidence="1" type="ORF">G6W56_28225</name>
</gene>
<evidence type="ECO:0000313" key="1">
    <source>
        <dbReference type="EMBL" id="NUV77926.1"/>
    </source>
</evidence>
<organism evidence="1 2">
    <name type="scientific">Streptomyces fungicidicus</name>
    <dbReference type="NCBI Taxonomy" id="68203"/>
    <lineage>
        <taxon>Bacteria</taxon>
        <taxon>Bacillati</taxon>
        <taxon>Actinomycetota</taxon>
        <taxon>Actinomycetes</taxon>
        <taxon>Kitasatosporales</taxon>
        <taxon>Streptomycetaceae</taxon>
        <taxon>Streptomyces</taxon>
    </lineage>
</organism>
<name>A0ACC7Y8N0_9ACTN</name>
<protein>
    <submittedName>
        <fullName evidence="1">Uncharacterized protein</fullName>
    </submittedName>
</protein>
<accession>A0ACC7Y8N0</accession>
<reference evidence="1" key="1">
    <citation type="submission" date="2020-03" db="EMBL/GenBank/DDBJ databases">
        <title>Complete genome sequence of sixteen Streptomyces strains facilitates identification of candidate genes involved in plant growth-promotion in grain legumes and cereals.</title>
        <authorList>
            <person name="Gopalakrishnan S."/>
            <person name="Thakur V."/>
            <person name="Saxena R."/>
            <person name="Vadlamudi S."/>
            <person name="Purohit S."/>
            <person name="Kumar V."/>
            <person name="Rathore A."/>
            <person name="Chitikineni A."/>
            <person name="Varshney R.K."/>
        </authorList>
    </citation>
    <scope>NUCLEOTIDE SEQUENCE</scope>
    <source>
        <strain evidence="1">CAI-93</strain>
    </source>
</reference>
<comment type="caution">
    <text evidence="1">The sequence shown here is derived from an EMBL/GenBank/DDBJ whole genome shotgun (WGS) entry which is preliminary data.</text>
</comment>
<proteinExistence type="predicted"/>
<dbReference type="EMBL" id="JAANNW010000035">
    <property type="protein sequence ID" value="NUV77926.1"/>
    <property type="molecule type" value="Genomic_DNA"/>
</dbReference>
<dbReference type="Proteomes" id="UP000556843">
    <property type="component" value="Unassembled WGS sequence"/>
</dbReference>
<sequence>MDLQFVGIDPNTQGNGSPTVWVDADKQEIVVQGWKLDEDVSAKISETEWVPGHEAGIPEHETVVRVPLRMVPILREACDVAERRAGIR</sequence>
<evidence type="ECO:0000313" key="2">
    <source>
        <dbReference type="Proteomes" id="UP000556843"/>
    </source>
</evidence>